<dbReference type="AlphaFoldDB" id="A0A086LIK6"/>
<organism evidence="1">
    <name type="scientific">Toxoplasma gondii FOU</name>
    <dbReference type="NCBI Taxonomy" id="943167"/>
    <lineage>
        <taxon>Eukaryota</taxon>
        <taxon>Sar</taxon>
        <taxon>Alveolata</taxon>
        <taxon>Apicomplexa</taxon>
        <taxon>Conoidasida</taxon>
        <taxon>Coccidia</taxon>
        <taxon>Eucoccidiorida</taxon>
        <taxon>Eimeriorina</taxon>
        <taxon>Sarcocystidae</taxon>
        <taxon>Toxoplasma</taxon>
    </lineage>
</organism>
<comment type="caution">
    <text evidence="1">The sequence shown here is derived from an EMBL/GenBank/DDBJ whole genome shotgun (WGS) entry which is preliminary data.</text>
</comment>
<accession>A0A086LIK6</accession>
<feature type="non-terminal residue" evidence="1">
    <location>
        <position position="1"/>
    </location>
</feature>
<keyword evidence="1" id="KW-0808">Transferase</keyword>
<name>A0A086LIK6_TOXGO</name>
<gene>
    <name evidence="1" type="ORF">TGFOU_316700B</name>
</gene>
<evidence type="ECO:0000313" key="1">
    <source>
        <dbReference type="EMBL" id="KFG56474.1"/>
    </source>
</evidence>
<keyword evidence="1" id="KW-0418">Kinase</keyword>
<proteinExistence type="predicted"/>
<dbReference type="SUPFAM" id="SSF52540">
    <property type="entry name" value="P-loop containing nucleoside triphosphate hydrolases"/>
    <property type="match status" value="1"/>
</dbReference>
<dbReference type="Proteomes" id="UP000028838">
    <property type="component" value="Unassembled WGS sequence"/>
</dbReference>
<dbReference type="GO" id="GO:0004849">
    <property type="term" value="F:uridine kinase activity"/>
    <property type="evidence" value="ECO:0007669"/>
    <property type="project" value="UniProtKB-EC"/>
</dbReference>
<protein>
    <submittedName>
        <fullName evidence="1">Uridine kinase</fullName>
        <ecNumber evidence="1">2.7.1.48</ecNumber>
    </submittedName>
</protein>
<dbReference type="EC" id="2.7.1.48" evidence="1"/>
<reference evidence="1" key="1">
    <citation type="submission" date="2014-07" db="EMBL/GenBank/DDBJ databases">
        <authorList>
            <person name="Sibley D."/>
            <person name="Venepally P."/>
            <person name="Karamycheva S."/>
            <person name="Hadjithomas M."/>
            <person name="Khan A."/>
            <person name="Brunk B."/>
            <person name="Roos D."/>
            <person name="Caler E."/>
            <person name="Lorenzi H."/>
        </authorList>
    </citation>
    <scope>NUCLEOTIDE SEQUENCE [LARGE SCALE GENOMIC DNA]</scope>
    <source>
        <strain evidence="1">FOU</strain>
    </source>
</reference>
<dbReference type="EMBL" id="AEYH02000004">
    <property type="protein sequence ID" value="KFG56474.1"/>
    <property type="molecule type" value="Genomic_DNA"/>
</dbReference>
<dbReference type="VEuPathDB" id="ToxoDB:TGFOU_316700B"/>
<sequence>RTLHDVKYSPDRSISLPTFDHSTKDPVPDGIIISPETKIVIVEGLYLCLSENEQEKEETVASLETPKRCWFNQDDNLFDVQLFLHTPLEEAGNRVVKRHLASGICDTETEAVERWNDNDAVNAAFILSHVDTAHLNAAITQD</sequence>
<dbReference type="InterPro" id="IPR027417">
    <property type="entry name" value="P-loop_NTPase"/>
</dbReference>
<dbReference type="Gene3D" id="3.40.50.300">
    <property type="entry name" value="P-loop containing nucleotide triphosphate hydrolases"/>
    <property type="match status" value="1"/>
</dbReference>